<accession>A0A9Q1HID1</accession>
<dbReference type="EMBL" id="JAIZAY010000001">
    <property type="protein sequence ID" value="KAJ8051162.1"/>
    <property type="molecule type" value="Genomic_DNA"/>
</dbReference>
<reference evidence="2" key="1">
    <citation type="submission" date="2021-10" db="EMBL/GenBank/DDBJ databases">
        <title>Tropical sea cucumber genome reveals ecological adaptation and Cuvierian tubules defense mechanism.</title>
        <authorList>
            <person name="Chen T."/>
        </authorList>
    </citation>
    <scope>NUCLEOTIDE SEQUENCE</scope>
    <source>
        <strain evidence="2">Nanhai2018</strain>
        <tissue evidence="2">Muscle</tissue>
    </source>
</reference>
<comment type="caution">
    <text evidence="2">The sequence shown here is derived from an EMBL/GenBank/DDBJ whole genome shotgun (WGS) entry which is preliminary data.</text>
</comment>
<gene>
    <name evidence="2" type="ORF">HOLleu_04626</name>
</gene>
<feature type="region of interest" description="Disordered" evidence="1">
    <location>
        <begin position="26"/>
        <end position="72"/>
    </location>
</feature>
<name>A0A9Q1HID1_HOLLE</name>
<evidence type="ECO:0000313" key="2">
    <source>
        <dbReference type="EMBL" id="KAJ8051162.1"/>
    </source>
</evidence>
<evidence type="ECO:0000313" key="3">
    <source>
        <dbReference type="Proteomes" id="UP001152320"/>
    </source>
</evidence>
<proteinExistence type="predicted"/>
<dbReference type="AlphaFoldDB" id="A0A9Q1HID1"/>
<keyword evidence="3" id="KW-1185">Reference proteome</keyword>
<evidence type="ECO:0000256" key="1">
    <source>
        <dbReference type="SAM" id="MobiDB-lite"/>
    </source>
</evidence>
<dbReference type="Proteomes" id="UP001152320">
    <property type="component" value="Chromosome 1"/>
</dbReference>
<organism evidence="2 3">
    <name type="scientific">Holothuria leucospilota</name>
    <name type="common">Black long sea cucumber</name>
    <name type="synonym">Mertensiothuria leucospilota</name>
    <dbReference type="NCBI Taxonomy" id="206669"/>
    <lineage>
        <taxon>Eukaryota</taxon>
        <taxon>Metazoa</taxon>
        <taxon>Echinodermata</taxon>
        <taxon>Eleutherozoa</taxon>
        <taxon>Echinozoa</taxon>
        <taxon>Holothuroidea</taxon>
        <taxon>Aspidochirotacea</taxon>
        <taxon>Aspidochirotida</taxon>
        <taxon>Holothuriidae</taxon>
        <taxon>Holothuria</taxon>
    </lineage>
</organism>
<protein>
    <submittedName>
        <fullName evidence="2">Uncharacterized protein</fullName>
    </submittedName>
</protein>
<feature type="compositionally biased region" description="Basic and acidic residues" evidence="1">
    <location>
        <begin position="33"/>
        <end position="57"/>
    </location>
</feature>
<sequence length="490" mass="55470">MPKRRRRPMSYDMRRRDIRQRVRKYRQLKLNGKNRDGPKNDDVRLREEKVGDEHCSSGDDGNGSGGHDDNASLSHQHITSHLVRCCWPWAGLAFIGSEISTGLPNIAEDEAEDEEEDTSVVRISVDLPYKTEDIDDSVEEKYSDVLKRKSTPSRIEYSDEQREEKYSDVLRRANAAIIAENVVKLVEGNNADDFRSDGTLTATSDVEGANTSRATIDVGVNTFTATIEAGANTLRATTEGAADVRSNSDLPYKMEDIDGSVEENYSDVLMRDSEYNEIVHSNLPYKMEDIDDPVEEKYSDVLKRNSKPSPIEYTDEQREVKYSDVLRRANAAIIAENVVELVEGSYVDDFRSDGTSTATSDVESANTLTATSDVEGAADVRSNSGGNTQHKNGKRHYRKVTENDRKRCKLKVMKKDGKIRKPRDKRWLSKREVDAVQATLGSYIATKRVPHKLLIIMAQEQRPILRSRKWKDIRGIIEHTIKNKGFLDHR</sequence>